<organism evidence="2 3">
    <name type="scientific">Aquabacterium commune</name>
    <dbReference type="NCBI Taxonomy" id="70586"/>
    <lineage>
        <taxon>Bacteria</taxon>
        <taxon>Pseudomonadati</taxon>
        <taxon>Pseudomonadota</taxon>
        <taxon>Betaproteobacteria</taxon>
        <taxon>Burkholderiales</taxon>
        <taxon>Aquabacterium</taxon>
    </lineage>
</organism>
<name>A0A4R6R5G7_9BURK</name>
<sequence>MGQMIDVPRPDGATLPAYLAEAPGATASTPAIVLVQEWWGLNGHIREVADRLAATGHTVLSPDLYRGRQTTDADEAGRLMNGLDFMDATHQDLAACVAWLGQGGRKVGIMGFCMGGALTVAAAVHVPGLSAAVCFYGIPPKEVADPSRIRIPFQGHFAMADTWCTPAAAASLQQAMQGEGQSPEVFHYPAQHAFFNHSRPEVHDADCAAQAWSRMSAFWQRHLSA</sequence>
<dbReference type="InterPro" id="IPR051049">
    <property type="entry name" value="Dienelactone_hydrolase-like"/>
</dbReference>
<dbReference type="RefSeq" id="WP_133610469.1">
    <property type="nucleotide sequence ID" value="NZ_SNXW01000009.1"/>
</dbReference>
<evidence type="ECO:0000313" key="3">
    <source>
        <dbReference type="Proteomes" id="UP000294593"/>
    </source>
</evidence>
<dbReference type="OrthoDB" id="62567at2"/>
<dbReference type="AlphaFoldDB" id="A0A4R6R5G7"/>
<keyword evidence="3" id="KW-1185">Reference proteome</keyword>
<dbReference type="PANTHER" id="PTHR46623">
    <property type="entry name" value="CARBOXYMETHYLENEBUTENOLIDASE-RELATED"/>
    <property type="match status" value="1"/>
</dbReference>
<evidence type="ECO:0000259" key="1">
    <source>
        <dbReference type="Pfam" id="PF01738"/>
    </source>
</evidence>
<dbReference type="InterPro" id="IPR002925">
    <property type="entry name" value="Dienelactn_hydro"/>
</dbReference>
<comment type="caution">
    <text evidence="2">The sequence shown here is derived from an EMBL/GenBank/DDBJ whole genome shotgun (WGS) entry which is preliminary data.</text>
</comment>
<protein>
    <submittedName>
        <fullName evidence="2">Carboxymethylenebutenolidase</fullName>
    </submittedName>
</protein>
<proteinExistence type="predicted"/>
<feature type="domain" description="Dienelactone hydrolase" evidence="1">
    <location>
        <begin position="16"/>
        <end position="222"/>
    </location>
</feature>
<dbReference type="GO" id="GO:0016787">
    <property type="term" value="F:hydrolase activity"/>
    <property type="evidence" value="ECO:0007669"/>
    <property type="project" value="InterPro"/>
</dbReference>
<evidence type="ECO:0000313" key="2">
    <source>
        <dbReference type="EMBL" id="TDP80964.1"/>
    </source>
</evidence>
<dbReference type="EMBL" id="SNXW01000009">
    <property type="protein sequence ID" value="TDP80964.1"/>
    <property type="molecule type" value="Genomic_DNA"/>
</dbReference>
<dbReference type="InterPro" id="IPR029058">
    <property type="entry name" value="AB_hydrolase_fold"/>
</dbReference>
<dbReference type="Pfam" id="PF01738">
    <property type="entry name" value="DLH"/>
    <property type="match status" value="1"/>
</dbReference>
<reference evidence="2 3" key="1">
    <citation type="submission" date="2019-03" db="EMBL/GenBank/DDBJ databases">
        <title>Genomic Encyclopedia of Type Strains, Phase IV (KMG-IV): sequencing the most valuable type-strain genomes for metagenomic binning, comparative biology and taxonomic classification.</title>
        <authorList>
            <person name="Goeker M."/>
        </authorList>
    </citation>
    <scope>NUCLEOTIDE SEQUENCE [LARGE SCALE GENOMIC DNA]</scope>
    <source>
        <strain evidence="2 3">DSM 11901</strain>
    </source>
</reference>
<dbReference type="Proteomes" id="UP000294593">
    <property type="component" value="Unassembled WGS sequence"/>
</dbReference>
<accession>A0A4R6R5G7</accession>
<dbReference type="PANTHER" id="PTHR46623:SF6">
    <property type="entry name" value="ALPHA_BETA-HYDROLASES SUPERFAMILY PROTEIN"/>
    <property type="match status" value="1"/>
</dbReference>
<gene>
    <name evidence="2" type="ORF">EV672_1093</name>
</gene>
<dbReference type="Gene3D" id="3.40.50.1820">
    <property type="entry name" value="alpha/beta hydrolase"/>
    <property type="match status" value="1"/>
</dbReference>
<dbReference type="SUPFAM" id="SSF53474">
    <property type="entry name" value="alpha/beta-Hydrolases"/>
    <property type="match status" value="1"/>
</dbReference>